<reference evidence="3 4" key="1">
    <citation type="journal article" date="2012" name="Appl. Environ. Microbiol.">
        <title>Short-read sequencing for genomic analysis of the brown rot fungus Fibroporia radiculosa.</title>
        <authorList>
            <person name="Tang J.D."/>
            <person name="Perkins A.D."/>
            <person name="Sonstegard T.S."/>
            <person name="Schroeder S.G."/>
            <person name="Burgess S.C."/>
            <person name="Diehl S.V."/>
        </authorList>
    </citation>
    <scope>NUCLEOTIDE SEQUENCE [LARGE SCALE GENOMIC DNA]</scope>
    <source>
        <strain evidence="3 4">TFFH 294</strain>
    </source>
</reference>
<dbReference type="HOGENOM" id="CLU_025135_0_0_1"/>
<evidence type="ECO:0000256" key="2">
    <source>
        <dbReference type="SAM" id="MobiDB-lite"/>
    </source>
</evidence>
<dbReference type="GeneID" id="24096928"/>
<organism evidence="3 4">
    <name type="scientific">Fibroporia radiculosa</name>
    <dbReference type="NCBI Taxonomy" id="599839"/>
    <lineage>
        <taxon>Eukaryota</taxon>
        <taxon>Fungi</taxon>
        <taxon>Dikarya</taxon>
        <taxon>Basidiomycota</taxon>
        <taxon>Agaricomycotina</taxon>
        <taxon>Agaricomycetes</taxon>
        <taxon>Polyporales</taxon>
        <taxon>Fibroporiaceae</taxon>
        <taxon>Fibroporia</taxon>
    </lineage>
</organism>
<dbReference type="Proteomes" id="UP000006352">
    <property type="component" value="Unassembled WGS sequence"/>
</dbReference>
<accession>J4HWC4</accession>
<evidence type="ECO:0000313" key="3">
    <source>
        <dbReference type="EMBL" id="CCM02017.1"/>
    </source>
</evidence>
<feature type="compositionally biased region" description="Polar residues" evidence="2">
    <location>
        <begin position="296"/>
        <end position="315"/>
    </location>
</feature>
<dbReference type="PANTHER" id="PTHR33488:SF2">
    <property type="entry name" value="EARLY ENDOSOME ANTIGEN 1-LIKE"/>
    <property type="match status" value="1"/>
</dbReference>
<dbReference type="InParanoid" id="J4HWC4"/>
<dbReference type="RefSeq" id="XP_012181300.1">
    <property type="nucleotide sequence ID" value="XM_012325910.1"/>
</dbReference>
<feature type="region of interest" description="Disordered" evidence="2">
    <location>
        <begin position="290"/>
        <end position="325"/>
    </location>
</feature>
<keyword evidence="1" id="KW-0175">Coiled coil</keyword>
<name>J4HWC4_9APHY</name>
<feature type="coiled-coil region" evidence="1">
    <location>
        <begin position="481"/>
        <end position="508"/>
    </location>
</feature>
<proteinExistence type="predicted"/>
<sequence>MSNQDLADIHAATLTINSGTNVNQDAWMATWCNTNWGTLLQPAPLSVALLGSILIMASSTQDFSLIVAKPQGAPDFKWQYAEHPDSFKACLMQMVGNGYTAFETAHKDMQTIQALSGQMPDVIQNLVQLLISGKPDEVQALFPNGLNDLKGLATGCKTAAEECEAGFNDMANLAQEMVLACTYKAGTSEQVLAQNEINLQVLQVDKANSEKMLASTQDSLSTAKKSFLDAQDQFQSAINSMPSGMELLGMSVVESLTNVAVSAANAFINQATMRSQLVMTGVDAFTSKISPDGTVTPAQGATVPTQQPAQRSNDPSPVPSLSGINDPANGQVDLVLSYANGIKALLVGKDGKPDWDLIITTDTSKTTGASYIIDELEVVETKLQQGQAMSDALGQSITSLISVLNQLVKSGSAGDDDDKLAASLGETVDSEITNLQTLSQKAKLVTQAPPSIATGFAPPPPAQPSSGQTAQLAVQDAKFKIDSTKEVLQAARQSYDDINKQMTEQQKEISTTVQQITSLSLQDTQLSQMIPVLKKAVGSFNTLRAQISQLSIASLIDDIMAPSVDRLVQTMQSAETMILAGTSLQDFTRNLIYNQTMMPLKVALLSTKVSSVYVEISNDYIMPAQRSVGNMLQFAQGSDPSTLAPKLEQEQKKLQASADTASQQILATVAKDQADFASAITTRLNGIETAISAIVPLQAPPSQALTSVSTSYVEEIVEQKKQEATANPMNATPQDLGLM</sequence>
<dbReference type="AlphaFoldDB" id="J4HWC4"/>
<dbReference type="STRING" id="599839.J4HWC4"/>
<dbReference type="OrthoDB" id="5406275at2759"/>
<evidence type="ECO:0000256" key="1">
    <source>
        <dbReference type="SAM" id="Coils"/>
    </source>
</evidence>
<dbReference type="PANTHER" id="PTHR33488">
    <property type="entry name" value="ZGC:162509"/>
    <property type="match status" value="1"/>
</dbReference>
<gene>
    <name evidence="3" type="ORF">FIBRA_04093</name>
</gene>
<dbReference type="EMBL" id="HE797059">
    <property type="protein sequence ID" value="CCM02017.1"/>
    <property type="molecule type" value="Genomic_DNA"/>
</dbReference>
<keyword evidence="4" id="KW-1185">Reference proteome</keyword>
<protein>
    <submittedName>
        <fullName evidence="3">Uncharacterized protein</fullName>
    </submittedName>
</protein>
<evidence type="ECO:0000313" key="4">
    <source>
        <dbReference type="Proteomes" id="UP000006352"/>
    </source>
</evidence>